<dbReference type="SMART" id="SM00025">
    <property type="entry name" value="Pumilio"/>
    <property type="match status" value="8"/>
</dbReference>
<evidence type="ECO:0000256" key="3">
    <source>
        <dbReference type="ARBA" id="ARBA00022884"/>
    </source>
</evidence>
<organism evidence="7 8">
    <name type="scientific">Stylosanthes scabra</name>
    <dbReference type="NCBI Taxonomy" id="79078"/>
    <lineage>
        <taxon>Eukaryota</taxon>
        <taxon>Viridiplantae</taxon>
        <taxon>Streptophyta</taxon>
        <taxon>Embryophyta</taxon>
        <taxon>Tracheophyta</taxon>
        <taxon>Spermatophyta</taxon>
        <taxon>Magnoliopsida</taxon>
        <taxon>eudicotyledons</taxon>
        <taxon>Gunneridae</taxon>
        <taxon>Pentapetalae</taxon>
        <taxon>rosids</taxon>
        <taxon>fabids</taxon>
        <taxon>Fabales</taxon>
        <taxon>Fabaceae</taxon>
        <taxon>Papilionoideae</taxon>
        <taxon>50 kb inversion clade</taxon>
        <taxon>dalbergioids sensu lato</taxon>
        <taxon>Dalbergieae</taxon>
        <taxon>Pterocarpus clade</taxon>
        <taxon>Stylosanthes</taxon>
    </lineage>
</organism>
<dbReference type="PANTHER" id="PTHR12537:SF138">
    <property type="entry name" value="PUMILIO HOMOLOG 7, CHLOROPLASTIC-RELATED"/>
    <property type="match status" value="1"/>
</dbReference>
<dbReference type="InterPro" id="IPR033712">
    <property type="entry name" value="Pumilio_RNA-bd"/>
</dbReference>
<feature type="repeat" description="Pumilio" evidence="4">
    <location>
        <begin position="475"/>
        <end position="510"/>
    </location>
</feature>
<evidence type="ECO:0000313" key="7">
    <source>
        <dbReference type="EMBL" id="MED6206139.1"/>
    </source>
</evidence>
<feature type="repeat" description="Pumilio" evidence="4">
    <location>
        <begin position="243"/>
        <end position="279"/>
    </location>
</feature>
<dbReference type="SUPFAM" id="SSF48371">
    <property type="entry name" value="ARM repeat"/>
    <property type="match status" value="1"/>
</dbReference>
<accession>A0ABU6Y830</accession>
<evidence type="ECO:0000256" key="1">
    <source>
        <dbReference type="ARBA" id="ARBA00022737"/>
    </source>
</evidence>
<dbReference type="EMBL" id="JASCZI010241741">
    <property type="protein sequence ID" value="MED6206139.1"/>
    <property type="molecule type" value="Genomic_DNA"/>
</dbReference>
<evidence type="ECO:0000313" key="8">
    <source>
        <dbReference type="Proteomes" id="UP001341840"/>
    </source>
</evidence>
<proteinExistence type="predicted"/>
<evidence type="ECO:0000256" key="4">
    <source>
        <dbReference type="PROSITE-ProRule" id="PRU00317"/>
    </source>
</evidence>
<dbReference type="PROSITE" id="PS50303">
    <property type="entry name" value="PUM_HD"/>
    <property type="match status" value="1"/>
</dbReference>
<feature type="region of interest" description="Disordered" evidence="5">
    <location>
        <begin position="1"/>
        <end position="28"/>
    </location>
</feature>
<comment type="caution">
    <text evidence="7">The sequence shown here is derived from an EMBL/GenBank/DDBJ whole genome shotgun (WGS) entry which is preliminary data.</text>
</comment>
<dbReference type="Gene3D" id="1.25.10.10">
    <property type="entry name" value="Leucine-rich Repeat Variant"/>
    <property type="match status" value="1"/>
</dbReference>
<feature type="repeat" description="Pumilio" evidence="4">
    <location>
        <begin position="319"/>
        <end position="354"/>
    </location>
</feature>
<dbReference type="PROSITE" id="PS50302">
    <property type="entry name" value="PUM"/>
    <property type="match status" value="5"/>
</dbReference>
<dbReference type="Proteomes" id="UP001341840">
    <property type="component" value="Unassembled WGS sequence"/>
</dbReference>
<evidence type="ECO:0000256" key="2">
    <source>
        <dbReference type="ARBA" id="ARBA00022845"/>
    </source>
</evidence>
<evidence type="ECO:0000256" key="5">
    <source>
        <dbReference type="SAM" id="MobiDB-lite"/>
    </source>
</evidence>
<keyword evidence="1" id="KW-0677">Repeat</keyword>
<feature type="repeat" description="Pumilio" evidence="4">
    <location>
        <begin position="282"/>
        <end position="317"/>
    </location>
</feature>
<dbReference type="Pfam" id="PF22493">
    <property type="entry name" value="PUF_NOP9"/>
    <property type="match status" value="1"/>
</dbReference>
<keyword evidence="3" id="KW-0694">RNA-binding</keyword>
<reference evidence="7 8" key="1">
    <citation type="journal article" date="2023" name="Plants (Basel)">
        <title>Bridging the Gap: Combining Genomics and Transcriptomics Approaches to Understand Stylosanthes scabra, an Orphan Legume from the Brazilian Caatinga.</title>
        <authorList>
            <person name="Ferreira-Neto J.R.C."/>
            <person name="da Silva M.D."/>
            <person name="Binneck E."/>
            <person name="de Melo N.F."/>
            <person name="da Silva R.H."/>
            <person name="de Melo A.L.T.M."/>
            <person name="Pandolfi V."/>
            <person name="Bustamante F.O."/>
            <person name="Brasileiro-Vidal A.C."/>
            <person name="Benko-Iseppon A.M."/>
        </authorList>
    </citation>
    <scope>NUCLEOTIDE SEQUENCE [LARGE SCALE GENOMIC DNA]</scope>
    <source>
        <tissue evidence="7">Leaves</tissue>
    </source>
</reference>
<keyword evidence="2" id="KW-0810">Translation regulation</keyword>
<dbReference type="InterPro" id="IPR001313">
    <property type="entry name" value="Pumilio_RNA-bd_rpt"/>
</dbReference>
<name>A0ABU6Y830_9FABA</name>
<feature type="compositionally biased region" description="Polar residues" evidence="5">
    <location>
        <begin position="14"/>
        <end position="24"/>
    </location>
</feature>
<dbReference type="InterPro" id="IPR016024">
    <property type="entry name" value="ARM-type_fold"/>
</dbReference>
<feature type="compositionally biased region" description="Basic and acidic residues" evidence="5">
    <location>
        <begin position="1"/>
        <end position="13"/>
    </location>
</feature>
<keyword evidence="8" id="KW-1185">Reference proteome</keyword>
<dbReference type="PANTHER" id="PTHR12537">
    <property type="entry name" value="RNA BINDING PROTEIN PUMILIO-RELATED"/>
    <property type="match status" value="1"/>
</dbReference>
<dbReference type="InterPro" id="IPR011989">
    <property type="entry name" value="ARM-like"/>
</dbReference>
<feature type="repeat" description="Pumilio" evidence="4">
    <location>
        <begin position="391"/>
        <end position="426"/>
    </location>
</feature>
<dbReference type="Pfam" id="PF00806">
    <property type="entry name" value="PUF"/>
    <property type="match status" value="6"/>
</dbReference>
<dbReference type="CDD" id="cd07920">
    <property type="entry name" value="Pumilio"/>
    <property type="match status" value="1"/>
</dbReference>
<sequence>MSAPRGKNDDNRVRSSQQQNTDSMASLAYQPSFFEPFPGEFNPYGGSMPKTSLAYGDNNELCDLFSGMKFYDEPVNRVNRNGFTSPPPPLPDSLEEEPTTSYRNLFYDRWTPAVSFSPGLFGSNCSPYSSPSLNPFANHGTDNNLLYDPFHLPNPSFPNFYPRSSRFQISNEGDVLRGNRGNSQNVAGTGVPGGSADDVAMLRSMVAVDGGALALAKDQNGSRYLQAVIEGGKCEAVRIIFEGMIENVVEVMVNPFGNHVVQKLITVCERDQILRIILMLTNVPGRFLRVSLDVYGTRVVQKLIEKADTRQQLSLLSSSIQSCFLDLTKDTNGNHVIQRCLQCFNCLDNQFLFCAAARFCVDVATHQHGCCVLKNCLTYSVGKYQDMMVSEICKHGLLLAQDPYGNYVIQHVIELHIPDASRKLLSQFRGKFRYLSMQKFSSHVVEIFLKHVAESRSIIIGELLQESYAVAESRPTISQFGLLLQDPYANYVIQRALQVTKGALHSSLVEAISRHEDLRTNIFCKKIFSSNLLKK</sequence>
<evidence type="ECO:0000259" key="6">
    <source>
        <dbReference type="PROSITE" id="PS50303"/>
    </source>
</evidence>
<protein>
    <recommendedName>
        <fullName evidence="6">PUM-HD domain-containing protein</fullName>
    </recommendedName>
</protein>
<dbReference type="InterPro" id="IPR033133">
    <property type="entry name" value="PUM-HD"/>
</dbReference>
<feature type="domain" description="PUM-HD" evidence="6">
    <location>
        <begin position="181"/>
        <end position="535"/>
    </location>
</feature>
<gene>
    <name evidence="7" type="ORF">PIB30_024165</name>
</gene>